<name>A0A6J6BTY9_9ZZZZ</name>
<organism evidence="1">
    <name type="scientific">freshwater metagenome</name>
    <dbReference type="NCBI Taxonomy" id="449393"/>
    <lineage>
        <taxon>unclassified sequences</taxon>
        <taxon>metagenomes</taxon>
        <taxon>ecological metagenomes</taxon>
    </lineage>
</organism>
<reference evidence="1" key="1">
    <citation type="submission" date="2020-05" db="EMBL/GenBank/DDBJ databases">
        <authorList>
            <person name="Chiriac C."/>
            <person name="Salcher M."/>
            <person name="Ghai R."/>
            <person name="Kavagutti S V."/>
        </authorList>
    </citation>
    <scope>NUCLEOTIDE SEQUENCE</scope>
</reference>
<protein>
    <submittedName>
        <fullName evidence="1">Unannotated protein</fullName>
    </submittedName>
</protein>
<dbReference type="EMBL" id="CAEZYU010000079">
    <property type="protein sequence ID" value="CAB4749843.1"/>
    <property type="molecule type" value="Genomic_DNA"/>
</dbReference>
<gene>
    <name evidence="1" type="ORF">UFOPK1358_01112</name>
    <name evidence="2" type="ORF">UFOPK2766_01586</name>
</gene>
<accession>A0A6J6BTY9</accession>
<evidence type="ECO:0000313" key="1">
    <source>
        <dbReference type="EMBL" id="CAB4542620.1"/>
    </source>
</evidence>
<proteinExistence type="predicted"/>
<sequence length="84" mass="9072">MFAMLAHVHCLATNDFRTQDHITCTYPPVALCEHFISTRELAVQASSFGSCGHYCPARAIGNAEAQTELPSCRLSSNAKAQTGD</sequence>
<dbReference type="EMBL" id="CAEZSF010000103">
    <property type="protein sequence ID" value="CAB4542620.1"/>
    <property type="molecule type" value="Genomic_DNA"/>
</dbReference>
<evidence type="ECO:0000313" key="2">
    <source>
        <dbReference type="EMBL" id="CAB4749843.1"/>
    </source>
</evidence>
<dbReference type="AlphaFoldDB" id="A0A6J6BTY9"/>